<gene>
    <name evidence="2" type="ORF">SLS62_000458</name>
</gene>
<name>A0AAN9YSJ4_9PEZI</name>
<keyword evidence="3" id="KW-1185">Reference proteome</keyword>
<evidence type="ECO:0000313" key="2">
    <source>
        <dbReference type="EMBL" id="KAK7757443.1"/>
    </source>
</evidence>
<feature type="compositionally biased region" description="Pro residues" evidence="1">
    <location>
        <begin position="80"/>
        <end position="96"/>
    </location>
</feature>
<dbReference type="EMBL" id="JAKJXP020000002">
    <property type="protein sequence ID" value="KAK7757443.1"/>
    <property type="molecule type" value="Genomic_DNA"/>
</dbReference>
<proteinExistence type="predicted"/>
<protein>
    <submittedName>
        <fullName evidence="2">Uncharacterized protein</fullName>
    </submittedName>
</protein>
<sequence length="547" mass="61460">MWAMSKRGKDYDATRRNGKVPFRNQFVDDFEWRGGQDTSASWQSGPGFKPASFSAMRVCTSRKMLPEAVLEGRTPDPDPRGPIPRVSPPSPPPPPLQFQSWLHDEILAEFLNHCLPLGATQEVPLSWLRSLMPMKKEIDALPLAMSALAIGWAGHTNGEPQLIDKGLQLYNAAVRQLRGDIQGRSPLQVLATTVIFTIYELFEFGSEQSHGWLCHVSGIAATLRMLGPSRVANEPYLQIFNFVRMIYTIQGLRRRQAACAAAPMWRIIPYAQSAKNQFHKFLDLALLTTELLEEADSVQEPASPTNTTPDRPRAVLCKLIEHIQNMKNWQEQAHISLVHGPTEIGGGIVITSPHPSDRPILRGYPSKIPDDLPVTFDGVQNVRLMHLYWGVLLTLYMTILGNTILRSELEALQQTLGLGNSKHGNPSQLMTVNMMREEANELADNIAMYGDFCCQNLWQSFGPMVSIFTLEVAVRWYQNHGIPLNSNETDSPRMGVYSSHCQALLDSIRMQSEERQMFDDYQHATFGDIDILRLPWCDRIFGTAGPL</sequence>
<evidence type="ECO:0000313" key="3">
    <source>
        <dbReference type="Proteomes" id="UP001320420"/>
    </source>
</evidence>
<dbReference type="InterPro" id="IPR053178">
    <property type="entry name" value="Osmoadaptation_assoc"/>
</dbReference>
<evidence type="ECO:0000256" key="1">
    <source>
        <dbReference type="SAM" id="MobiDB-lite"/>
    </source>
</evidence>
<organism evidence="2 3">
    <name type="scientific">Diatrype stigma</name>
    <dbReference type="NCBI Taxonomy" id="117547"/>
    <lineage>
        <taxon>Eukaryota</taxon>
        <taxon>Fungi</taxon>
        <taxon>Dikarya</taxon>
        <taxon>Ascomycota</taxon>
        <taxon>Pezizomycotina</taxon>
        <taxon>Sordariomycetes</taxon>
        <taxon>Xylariomycetidae</taxon>
        <taxon>Xylariales</taxon>
        <taxon>Diatrypaceae</taxon>
        <taxon>Diatrype</taxon>
    </lineage>
</organism>
<dbReference type="AlphaFoldDB" id="A0AAN9YSJ4"/>
<reference evidence="2 3" key="1">
    <citation type="submission" date="2024-02" db="EMBL/GenBank/DDBJ databases">
        <title>De novo assembly and annotation of 12 fungi associated with fruit tree decline syndrome in Ontario, Canada.</title>
        <authorList>
            <person name="Sulman M."/>
            <person name="Ellouze W."/>
            <person name="Ilyukhin E."/>
        </authorList>
    </citation>
    <scope>NUCLEOTIDE SEQUENCE [LARGE SCALE GENOMIC DNA]</scope>
    <source>
        <strain evidence="2 3">M11/M66-122</strain>
    </source>
</reference>
<feature type="region of interest" description="Disordered" evidence="1">
    <location>
        <begin position="70"/>
        <end position="97"/>
    </location>
</feature>
<accession>A0AAN9YSJ4</accession>
<dbReference type="PANTHER" id="PTHR38111">
    <property type="entry name" value="ZN(2)-C6 FUNGAL-TYPE DOMAIN-CONTAINING PROTEIN-RELATED"/>
    <property type="match status" value="1"/>
</dbReference>
<comment type="caution">
    <text evidence="2">The sequence shown here is derived from an EMBL/GenBank/DDBJ whole genome shotgun (WGS) entry which is preliminary data.</text>
</comment>
<dbReference type="Proteomes" id="UP001320420">
    <property type="component" value="Unassembled WGS sequence"/>
</dbReference>